<name>A0ABW0K8H7_9BACL</name>
<dbReference type="InterPro" id="IPR014710">
    <property type="entry name" value="RmlC-like_jellyroll"/>
</dbReference>
<dbReference type="PANTHER" id="PTHR42742:SF3">
    <property type="entry name" value="FRUCTOKINASE"/>
    <property type="match status" value="1"/>
</dbReference>
<dbReference type="InterPro" id="IPR051804">
    <property type="entry name" value="Carb_Metab_Reg_Kinase/Isom"/>
</dbReference>
<evidence type="ECO:0000256" key="3">
    <source>
        <dbReference type="PIRNR" id="PIRNR036894"/>
    </source>
</evidence>
<dbReference type="EMBL" id="JBHSMJ010000020">
    <property type="protein sequence ID" value="MFC5449680.1"/>
    <property type="molecule type" value="Genomic_DNA"/>
</dbReference>
<dbReference type="RefSeq" id="WP_270877485.1">
    <property type="nucleotide sequence ID" value="NZ_JAQFVF010000002.1"/>
</dbReference>
<dbReference type="InterPro" id="IPR046457">
    <property type="entry name" value="PMI_typeI_cat"/>
</dbReference>
<accession>A0ABW0K8H7</accession>
<evidence type="ECO:0000259" key="4">
    <source>
        <dbReference type="Pfam" id="PF20511"/>
    </source>
</evidence>
<evidence type="ECO:0000259" key="5">
    <source>
        <dbReference type="Pfam" id="PF21621"/>
    </source>
</evidence>
<reference evidence="7" key="1">
    <citation type="journal article" date="2019" name="Int. J. Syst. Evol. Microbiol.">
        <title>The Global Catalogue of Microorganisms (GCM) 10K type strain sequencing project: providing services to taxonomists for standard genome sequencing and annotation.</title>
        <authorList>
            <consortium name="The Broad Institute Genomics Platform"/>
            <consortium name="The Broad Institute Genome Sequencing Center for Infectious Disease"/>
            <person name="Wu L."/>
            <person name="Ma J."/>
        </authorList>
    </citation>
    <scope>NUCLEOTIDE SEQUENCE [LARGE SCALE GENOMIC DNA]</scope>
    <source>
        <strain evidence="7">KACC 11904</strain>
    </source>
</reference>
<proteinExistence type="inferred from homology"/>
<dbReference type="PANTHER" id="PTHR42742">
    <property type="entry name" value="TRANSCRIPTIONAL REPRESSOR MPRA"/>
    <property type="match status" value="1"/>
</dbReference>
<keyword evidence="3 6" id="KW-0413">Isomerase</keyword>
<dbReference type="InterPro" id="IPR011051">
    <property type="entry name" value="RmlC_Cupin_sf"/>
</dbReference>
<dbReference type="InterPro" id="IPR049071">
    <property type="entry name" value="MPI_cupin_dom"/>
</dbReference>
<comment type="similarity">
    <text evidence="3">Belongs to the mannose-6-phosphate isomerase type 1 family.</text>
</comment>
<feature type="domain" description="Mannose-6-phosphate isomerase cupin" evidence="5">
    <location>
        <begin position="252"/>
        <end position="327"/>
    </location>
</feature>
<dbReference type="EC" id="5.3.1.8" evidence="3"/>
<keyword evidence="7" id="KW-1185">Reference proteome</keyword>
<dbReference type="InterPro" id="IPR014628">
    <property type="entry name" value="Man6P_isomerase_Firm_short"/>
</dbReference>
<evidence type="ECO:0000313" key="7">
    <source>
        <dbReference type="Proteomes" id="UP001596044"/>
    </source>
</evidence>
<comment type="catalytic activity">
    <reaction evidence="3">
        <text>D-mannose 6-phosphate = D-fructose 6-phosphate</text>
        <dbReference type="Rhea" id="RHEA:12356"/>
        <dbReference type="ChEBI" id="CHEBI:58735"/>
        <dbReference type="ChEBI" id="CHEBI:61527"/>
        <dbReference type="EC" id="5.3.1.8"/>
    </reaction>
</comment>
<feature type="domain" description="Phosphomannose isomerase type I catalytic" evidence="4">
    <location>
        <begin position="16"/>
        <end position="116"/>
    </location>
</feature>
<evidence type="ECO:0000256" key="2">
    <source>
        <dbReference type="ARBA" id="ARBA00022833"/>
    </source>
</evidence>
<protein>
    <recommendedName>
        <fullName evidence="3">Mannose-6-phosphate isomerase</fullName>
        <ecNumber evidence="3">5.3.1.8</ecNumber>
    </recommendedName>
</protein>
<comment type="cofactor">
    <cofactor evidence="3">
        <name>Zn(2+)</name>
        <dbReference type="ChEBI" id="CHEBI:29105"/>
    </cofactor>
</comment>
<keyword evidence="1 3" id="KW-0479">Metal-binding</keyword>
<evidence type="ECO:0000256" key="1">
    <source>
        <dbReference type="ARBA" id="ARBA00022723"/>
    </source>
</evidence>
<evidence type="ECO:0000313" key="6">
    <source>
        <dbReference type="EMBL" id="MFC5449680.1"/>
    </source>
</evidence>
<dbReference type="Pfam" id="PF21621">
    <property type="entry name" value="MPI_cupin_dom"/>
    <property type="match status" value="1"/>
</dbReference>
<comment type="caution">
    <text evidence="6">The sequence shown here is derived from an EMBL/GenBank/DDBJ whole genome shotgun (WGS) entry which is preliminary data.</text>
</comment>
<dbReference type="PIRSF" id="PIRSF036894">
    <property type="entry name" value="PMI_Firm_short"/>
    <property type="match status" value="1"/>
</dbReference>
<dbReference type="Pfam" id="PF20511">
    <property type="entry name" value="PMI_typeI_cat"/>
    <property type="match status" value="1"/>
</dbReference>
<organism evidence="6 7">
    <name type="scientific">Paenibacillus aestuarii</name>
    <dbReference type="NCBI Taxonomy" id="516965"/>
    <lineage>
        <taxon>Bacteria</taxon>
        <taxon>Bacillati</taxon>
        <taxon>Bacillota</taxon>
        <taxon>Bacilli</taxon>
        <taxon>Bacillales</taxon>
        <taxon>Paenibacillaceae</taxon>
        <taxon>Paenibacillus</taxon>
    </lineage>
</organism>
<dbReference type="Gene3D" id="2.60.120.10">
    <property type="entry name" value="Jelly Rolls"/>
    <property type="match status" value="2"/>
</dbReference>
<dbReference type="Proteomes" id="UP001596044">
    <property type="component" value="Unassembled WGS sequence"/>
</dbReference>
<dbReference type="CDD" id="cd07010">
    <property type="entry name" value="cupin_PMI_type_I_N_bac"/>
    <property type="match status" value="1"/>
</dbReference>
<dbReference type="SUPFAM" id="SSF51182">
    <property type="entry name" value="RmlC-like cupins"/>
    <property type="match status" value="1"/>
</dbReference>
<gene>
    <name evidence="6" type="ORF">ACFPOG_15525</name>
</gene>
<dbReference type="GO" id="GO:0016853">
    <property type="term" value="F:isomerase activity"/>
    <property type="evidence" value="ECO:0007669"/>
    <property type="project" value="UniProtKB-KW"/>
</dbReference>
<keyword evidence="2 3" id="KW-0862">Zinc</keyword>
<sequence length="329" mass="36054">MKEKVGRALKAYPIQFQPEMKERVWGGRALEKFGFQLPEGVIGEGWMIGDHPNGTTKALNGEFAGLGLDEIREQHGSTLFGTKGFSAKTGRFPLLIKLLDCEDDLSVQVHPNDHYEHLAVGELGKTEMWYILDAKPGAKIIYGMKEGVTRDSLAQAIAENRIMDCLEEVEVKAGDSFYIPAGTVHALGAGVLVAEIQQNSDTTYRLYDYNRPGLDGKLRELHIEDSLNVIAYEGSGSTRMTTDMKDAGTWLTLAESPFFTVEKGLVGPKWELSTTLESFTILVVAEGTGKLTWADGDLALKPGDCFLLPANLGSYALEGSMTVIRSYLP</sequence>